<dbReference type="AlphaFoldDB" id="A0A386WU54"/>
<proteinExistence type="predicted"/>
<feature type="compositionally biased region" description="Basic residues" evidence="1">
    <location>
        <begin position="88"/>
        <end position="97"/>
    </location>
</feature>
<dbReference type="EMBL" id="CP024087">
    <property type="protein sequence ID" value="AYF32016.1"/>
    <property type="molecule type" value="Genomic_DNA"/>
</dbReference>
<organism evidence="2 3">
    <name type="scientific">Micromonospora tulbaghiae</name>
    <dbReference type="NCBI Taxonomy" id="479978"/>
    <lineage>
        <taxon>Bacteria</taxon>
        <taxon>Bacillati</taxon>
        <taxon>Actinomycetota</taxon>
        <taxon>Actinomycetes</taxon>
        <taxon>Micromonosporales</taxon>
        <taxon>Micromonosporaceae</taxon>
        <taxon>Micromonospora</taxon>
    </lineage>
</organism>
<evidence type="ECO:0000313" key="3">
    <source>
        <dbReference type="Proteomes" id="UP000267804"/>
    </source>
</evidence>
<protein>
    <submittedName>
        <fullName evidence="2">Uncharacterized protein</fullName>
    </submittedName>
</protein>
<evidence type="ECO:0000313" key="2">
    <source>
        <dbReference type="EMBL" id="AYF32016.1"/>
    </source>
</evidence>
<name>A0A386WU54_9ACTN</name>
<evidence type="ECO:0000256" key="1">
    <source>
        <dbReference type="SAM" id="MobiDB-lite"/>
    </source>
</evidence>
<gene>
    <name evidence="2" type="ORF">CSH63_32190</name>
</gene>
<feature type="region of interest" description="Disordered" evidence="1">
    <location>
        <begin position="78"/>
        <end position="97"/>
    </location>
</feature>
<accession>A0A386WU54</accession>
<reference evidence="2 3" key="1">
    <citation type="submission" date="2017-10" db="EMBL/GenBank/DDBJ databases">
        <title>Integration of genomic and chemical information greatly accelerates assignment of the full stereostructure of myelolactone, a potent inhibitor of myeloma from a marine-derived Micromonospora.</title>
        <authorList>
            <person name="Kim M.C."/>
            <person name="Machado H."/>
            <person name="Jensen P.R."/>
            <person name="Fenical W."/>
        </authorList>
    </citation>
    <scope>NUCLEOTIDE SEQUENCE [LARGE SCALE GENOMIC DNA]</scope>
    <source>
        <strain evidence="2 3">CNY-010</strain>
    </source>
</reference>
<sequence length="97" mass="10549">MIWVPDTITEPVPAAAKCMSYAEQQGYLVQGVVHAVWARAEEMMSAGTIDVVIVADRTHVPAKRAPRIELADVGPMLAGAEGGAACTPRRRRPRRLR</sequence>
<dbReference type="KEGG" id="mtua:CSH63_32190"/>
<dbReference type="Proteomes" id="UP000267804">
    <property type="component" value="Chromosome"/>
</dbReference>